<dbReference type="EMBL" id="SNZR01000016">
    <property type="protein sequence ID" value="TDR87193.1"/>
    <property type="molecule type" value="Genomic_DNA"/>
</dbReference>
<protein>
    <submittedName>
        <fullName evidence="1">Uncharacterized protein</fullName>
    </submittedName>
</protein>
<dbReference type="AlphaFoldDB" id="A0A4R7BPX6"/>
<gene>
    <name evidence="1" type="ORF">EV668_4273</name>
</gene>
<keyword evidence="2" id="KW-1185">Reference proteome</keyword>
<organism evidence="1 2">
    <name type="scientific">Enterovirga rhinocerotis</name>
    <dbReference type="NCBI Taxonomy" id="1339210"/>
    <lineage>
        <taxon>Bacteria</taxon>
        <taxon>Pseudomonadati</taxon>
        <taxon>Pseudomonadota</taxon>
        <taxon>Alphaproteobacteria</taxon>
        <taxon>Hyphomicrobiales</taxon>
        <taxon>Methylobacteriaceae</taxon>
        <taxon>Enterovirga</taxon>
    </lineage>
</organism>
<dbReference type="Proteomes" id="UP000295122">
    <property type="component" value="Unassembled WGS sequence"/>
</dbReference>
<name>A0A4R7BPX6_9HYPH</name>
<evidence type="ECO:0000313" key="2">
    <source>
        <dbReference type="Proteomes" id="UP000295122"/>
    </source>
</evidence>
<accession>A0A4R7BPX6</accession>
<comment type="caution">
    <text evidence="1">The sequence shown here is derived from an EMBL/GenBank/DDBJ whole genome shotgun (WGS) entry which is preliminary data.</text>
</comment>
<sequence>MGPAGFFGMAAIRRRFGMAAAIRSPVAAPEGQDPAGWMGSRFRRLRISFPVLKTGTTFS</sequence>
<reference evidence="1 2" key="1">
    <citation type="submission" date="2019-03" db="EMBL/GenBank/DDBJ databases">
        <title>Genomic Encyclopedia of Type Strains, Phase IV (KMG-IV): sequencing the most valuable type-strain genomes for metagenomic binning, comparative biology and taxonomic classification.</title>
        <authorList>
            <person name="Goeker M."/>
        </authorList>
    </citation>
    <scope>NUCLEOTIDE SEQUENCE [LARGE SCALE GENOMIC DNA]</scope>
    <source>
        <strain evidence="1 2">DSM 25903</strain>
    </source>
</reference>
<proteinExistence type="predicted"/>
<evidence type="ECO:0000313" key="1">
    <source>
        <dbReference type="EMBL" id="TDR87193.1"/>
    </source>
</evidence>